<dbReference type="InterPro" id="IPR036397">
    <property type="entry name" value="RNaseH_sf"/>
</dbReference>
<dbReference type="GO" id="GO:0003676">
    <property type="term" value="F:nucleic acid binding"/>
    <property type="evidence" value="ECO:0007669"/>
    <property type="project" value="InterPro"/>
</dbReference>
<organism evidence="1 2">
    <name type="scientific">Corynebacterium lipophilum</name>
    <dbReference type="NCBI Taxonomy" id="2804918"/>
    <lineage>
        <taxon>Bacteria</taxon>
        <taxon>Bacillati</taxon>
        <taxon>Actinomycetota</taxon>
        <taxon>Actinomycetes</taxon>
        <taxon>Mycobacteriales</taxon>
        <taxon>Corynebacteriaceae</taxon>
        <taxon>Corynebacterium</taxon>
    </lineage>
</organism>
<accession>A0AAW5HYP8</accession>
<dbReference type="AlphaFoldDB" id="A0AAW5HYP8"/>
<keyword evidence="2" id="KW-1185">Reference proteome</keyword>
<protein>
    <submittedName>
        <fullName evidence="1">DNA polymerase III subunit epsilon</fullName>
    </submittedName>
</protein>
<sequence length="330" mass="36275">MTTPDHELFPFVAVSALSTSIHPSTGRLLTLDAVTFDENGEVGEDFHAVFNPVKDAGPRHLHNLEKSDFAQAPRFARHLKTLNKLIDDRTLIVLDSPTEWGYLVSESRRAMNAAARANRQRARKHNRRRQRVGHIPRPEAIVDILGSARRQGHILIDERLNAVANQVGVLSEPATATVERASVPEEELSRAATLKLVAVYLQLRENGTLTSIDPEDLKADRFGLQRSALRVDAHKREGDVDNPGVYTGAGLKPGMEISISDDVAVDPDELIQAALDAGLNYQEKLTRTASLVVSDAPSRGAELRGKAMHAHRKNIPVLSAQEFLQAVARD</sequence>
<name>A0AAW5HYP8_9CORY</name>
<dbReference type="Gene3D" id="3.30.420.10">
    <property type="entry name" value="Ribonuclease H-like superfamily/Ribonuclease H"/>
    <property type="match status" value="1"/>
</dbReference>
<dbReference type="EMBL" id="JAEUWV010000013">
    <property type="protein sequence ID" value="MCO6394970.1"/>
    <property type="molecule type" value="Genomic_DNA"/>
</dbReference>
<comment type="caution">
    <text evidence="1">The sequence shown here is derived from an EMBL/GenBank/DDBJ whole genome shotgun (WGS) entry which is preliminary data.</text>
</comment>
<dbReference type="RefSeq" id="WP_252931712.1">
    <property type="nucleotide sequence ID" value="NZ_JAEUWV010000013.1"/>
</dbReference>
<proteinExistence type="predicted"/>
<evidence type="ECO:0000313" key="1">
    <source>
        <dbReference type="EMBL" id="MCO6394970.1"/>
    </source>
</evidence>
<evidence type="ECO:0000313" key="2">
    <source>
        <dbReference type="Proteomes" id="UP001205920"/>
    </source>
</evidence>
<reference evidence="1 2" key="1">
    <citation type="submission" date="2021-01" db="EMBL/GenBank/DDBJ databases">
        <title>Identification and Characterization of Corynebacterium sp.</title>
        <authorList>
            <person name="Luo Q."/>
            <person name="Qu P."/>
            <person name="Chen Q."/>
        </authorList>
    </citation>
    <scope>NUCLEOTIDE SEQUENCE [LARGE SCALE GENOMIC DNA]</scope>
    <source>
        <strain evidence="1 2">MC-18</strain>
    </source>
</reference>
<gene>
    <name evidence="1" type="ORF">JMN37_08310</name>
</gene>
<dbReference type="Proteomes" id="UP001205920">
    <property type="component" value="Unassembled WGS sequence"/>
</dbReference>